<keyword evidence="2" id="KW-1133">Transmembrane helix</keyword>
<dbReference type="RefSeq" id="WP_007259192.1">
    <property type="nucleotide sequence ID" value="NZ_AOHZ01000043.1"/>
</dbReference>
<gene>
    <name evidence="3" type="ORF">C493_09508</name>
</gene>
<keyword evidence="4" id="KW-1185">Reference proteome</keyword>
<reference evidence="3 4" key="1">
    <citation type="journal article" date="2014" name="PLoS Genet.">
        <title>Phylogenetically driven sequencing of extremely halophilic archaea reveals strategies for static and dynamic osmo-response.</title>
        <authorList>
            <person name="Becker E.A."/>
            <person name="Seitzer P.M."/>
            <person name="Tritt A."/>
            <person name="Larsen D."/>
            <person name="Krusor M."/>
            <person name="Yao A.I."/>
            <person name="Wu D."/>
            <person name="Madern D."/>
            <person name="Eisen J.A."/>
            <person name="Darling A.E."/>
            <person name="Facciotti M.T."/>
        </authorList>
    </citation>
    <scope>NUCLEOTIDE SEQUENCE [LARGE SCALE GENOMIC DNA]</scope>
    <source>
        <strain evidence="3 4">JCM 12255</strain>
    </source>
</reference>
<feature type="transmembrane region" description="Helical" evidence="2">
    <location>
        <begin position="59"/>
        <end position="82"/>
    </location>
</feature>
<keyword evidence="2" id="KW-0472">Membrane</keyword>
<feature type="transmembrane region" description="Helical" evidence="2">
    <location>
        <begin position="36"/>
        <end position="53"/>
    </location>
</feature>
<evidence type="ECO:0000256" key="1">
    <source>
        <dbReference type="SAM" id="MobiDB-lite"/>
    </source>
</evidence>
<feature type="region of interest" description="Disordered" evidence="1">
    <location>
        <begin position="84"/>
        <end position="105"/>
    </location>
</feature>
<name>L9X5J9_9EURY</name>
<evidence type="ECO:0000313" key="3">
    <source>
        <dbReference type="EMBL" id="ELY57054.1"/>
    </source>
</evidence>
<dbReference type="AlphaFoldDB" id="L9X5J9"/>
<sequence>MEYPAGKRLYDWRQITDFFSLALAAREDEPRRSRSAFALLTPSITGTIVVLVLEGEITVSVWVIVFTLLSLVIAAALVINYLPAFDGKNPPQPTDRTQATDEPDA</sequence>
<keyword evidence="2" id="KW-0812">Transmembrane</keyword>
<dbReference type="Proteomes" id="UP000011602">
    <property type="component" value="Unassembled WGS sequence"/>
</dbReference>
<comment type="caution">
    <text evidence="3">The sequence shown here is derived from an EMBL/GenBank/DDBJ whole genome shotgun (WGS) entry which is preliminary data.</text>
</comment>
<organism evidence="3 4">
    <name type="scientific">Natronolimnohabitans innermongolicus JCM 12255</name>
    <dbReference type="NCBI Taxonomy" id="1227499"/>
    <lineage>
        <taxon>Archaea</taxon>
        <taxon>Methanobacteriati</taxon>
        <taxon>Methanobacteriota</taxon>
        <taxon>Stenosarchaea group</taxon>
        <taxon>Halobacteria</taxon>
        <taxon>Halobacteriales</taxon>
        <taxon>Natrialbaceae</taxon>
        <taxon>Natronolimnohabitans</taxon>
    </lineage>
</organism>
<evidence type="ECO:0000256" key="2">
    <source>
        <dbReference type="SAM" id="Phobius"/>
    </source>
</evidence>
<accession>L9X5J9</accession>
<evidence type="ECO:0000313" key="4">
    <source>
        <dbReference type="Proteomes" id="UP000011602"/>
    </source>
</evidence>
<proteinExistence type="predicted"/>
<dbReference type="EMBL" id="AOHZ01000043">
    <property type="protein sequence ID" value="ELY57054.1"/>
    <property type="molecule type" value="Genomic_DNA"/>
</dbReference>
<protein>
    <submittedName>
        <fullName evidence="3">Uncharacterized protein</fullName>
    </submittedName>
</protein>